<keyword evidence="3 5" id="KW-0378">Hydrolase</keyword>
<dbReference type="InterPro" id="IPR001130">
    <property type="entry name" value="TatD-like"/>
</dbReference>
<feature type="binding site" evidence="4">
    <location>
        <position position="200"/>
    </location>
    <ligand>
        <name>a divalent metal cation</name>
        <dbReference type="ChEBI" id="CHEBI:60240"/>
        <label>1</label>
    </ligand>
</feature>
<evidence type="ECO:0000313" key="6">
    <source>
        <dbReference type="Proteomes" id="UP000231701"/>
    </source>
</evidence>
<gene>
    <name evidence="5" type="ORF">Ga0123461_2222</name>
</gene>
<dbReference type="InterPro" id="IPR018228">
    <property type="entry name" value="DNase_TatD-rel_CS"/>
</dbReference>
<dbReference type="SUPFAM" id="SSF51556">
    <property type="entry name" value="Metallo-dependent hydrolases"/>
    <property type="match status" value="1"/>
</dbReference>
<organism evidence="5 6">
    <name type="scientific">Mariprofundus aestuarium</name>
    <dbReference type="NCBI Taxonomy" id="1921086"/>
    <lineage>
        <taxon>Bacteria</taxon>
        <taxon>Pseudomonadati</taxon>
        <taxon>Pseudomonadota</taxon>
        <taxon>Candidatius Mariprofundia</taxon>
        <taxon>Mariprofundales</taxon>
        <taxon>Mariprofundaceae</taxon>
        <taxon>Mariprofundus</taxon>
    </lineage>
</organism>
<dbReference type="FunFam" id="3.20.20.140:FF:000005">
    <property type="entry name" value="TatD family hydrolase"/>
    <property type="match status" value="1"/>
</dbReference>
<proteinExistence type="inferred from homology"/>
<evidence type="ECO:0000313" key="5">
    <source>
        <dbReference type="EMBL" id="ATX80627.1"/>
    </source>
</evidence>
<feature type="binding site" evidence="4">
    <location>
        <position position="127"/>
    </location>
    <ligand>
        <name>a divalent metal cation</name>
        <dbReference type="ChEBI" id="CHEBI:60240"/>
        <label>2</label>
    </ligand>
</feature>
<dbReference type="PANTHER" id="PTHR46124:SF3">
    <property type="entry name" value="HYDROLASE"/>
    <property type="match status" value="1"/>
</dbReference>
<dbReference type="AlphaFoldDB" id="A0A2K8L042"/>
<evidence type="ECO:0000256" key="2">
    <source>
        <dbReference type="ARBA" id="ARBA00022723"/>
    </source>
</evidence>
<accession>A0A2K8L042</accession>
<dbReference type="PROSITE" id="PS01091">
    <property type="entry name" value="TATD_3"/>
    <property type="match status" value="1"/>
</dbReference>
<protein>
    <submittedName>
        <fullName evidence="5">TatD DNase family protein</fullName>
        <ecNumber evidence="5">3.1.21.-</ecNumber>
    </submittedName>
</protein>
<dbReference type="PANTHER" id="PTHR46124">
    <property type="entry name" value="D-AMINOACYL-TRNA DEACYLASE"/>
    <property type="match status" value="1"/>
</dbReference>
<dbReference type="CDD" id="cd01310">
    <property type="entry name" value="TatD_DNAse"/>
    <property type="match status" value="1"/>
</dbReference>
<dbReference type="InterPro" id="IPR032466">
    <property type="entry name" value="Metal_Hydrolase"/>
</dbReference>
<sequence>MQLTDSHCHLDDVRFDHDRAEVIQRASEAGVDRFVVPAVSRRGWGKLQTIAAEEVSIYPAFGLHPWFCDEHDESDLKLLPKLLEGAVAIGECGLDTGLCRFDMERQLHWFRGQLRIAAEHDLPVIVHGYKALDSVIREIKCYPELRGVVHSFSGSQQQADQLIALGFYLGFGGSITDERARKNAAVVQAIPVEKLLIETDAPDQSPSDHRGKRNEPAFLIEILARIATLRAIDAESLARICNRNAKELFRL</sequence>
<dbReference type="Proteomes" id="UP000231701">
    <property type="component" value="Chromosome"/>
</dbReference>
<dbReference type="RefSeq" id="WP_100278375.1">
    <property type="nucleotide sequence ID" value="NZ_CP018799.1"/>
</dbReference>
<evidence type="ECO:0000256" key="1">
    <source>
        <dbReference type="ARBA" id="ARBA00009275"/>
    </source>
</evidence>
<name>A0A2K8L042_MARES</name>
<dbReference type="GO" id="GO:0005829">
    <property type="term" value="C:cytosol"/>
    <property type="evidence" value="ECO:0007669"/>
    <property type="project" value="TreeGrafter"/>
</dbReference>
<feature type="binding site" evidence="4">
    <location>
        <position position="7"/>
    </location>
    <ligand>
        <name>a divalent metal cation</name>
        <dbReference type="ChEBI" id="CHEBI:60240"/>
        <label>1</label>
    </ligand>
</feature>
<evidence type="ECO:0000256" key="3">
    <source>
        <dbReference type="ARBA" id="ARBA00022801"/>
    </source>
</evidence>
<dbReference type="EC" id="3.1.21.-" evidence="5"/>
<dbReference type="GO" id="GO:0016788">
    <property type="term" value="F:hydrolase activity, acting on ester bonds"/>
    <property type="evidence" value="ECO:0007669"/>
    <property type="project" value="InterPro"/>
</dbReference>
<keyword evidence="6" id="KW-1185">Reference proteome</keyword>
<feature type="binding site" evidence="4">
    <location>
        <position position="91"/>
    </location>
    <ligand>
        <name>a divalent metal cation</name>
        <dbReference type="ChEBI" id="CHEBI:60240"/>
        <label>1</label>
    </ligand>
</feature>
<reference evidence="5 6" key="1">
    <citation type="submission" date="2016-12" db="EMBL/GenBank/DDBJ databases">
        <title>Isolation and genomic insights into novel planktonic Zetaproteobacteria from stratified waters of the Chesapeake Bay.</title>
        <authorList>
            <person name="McAllister S.M."/>
            <person name="Kato S."/>
            <person name="Chan C.S."/>
            <person name="Chiu B.K."/>
            <person name="Field E.K."/>
        </authorList>
    </citation>
    <scope>NUCLEOTIDE SEQUENCE [LARGE SCALE GENOMIC DNA]</scope>
    <source>
        <strain evidence="5 6">CP-5</strain>
    </source>
</reference>
<dbReference type="OrthoDB" id="9810005at2"/>
<dbReference type="PIRSF" id="PIRSF005902">
    <property type="entry name" value="DNase_TatD"/>
    <property type="match status" value="1"/>
</dbReference>
<feature type="binding site" evidence="4">
    <location>
        <position position="9"/>
    </location>
    <ligand>
        <name>a divalent metal cation</name>
        <dbReference type="ChEBI" id="CHEBI:60240"/>
        <label>1</label>
    </ligand>
</feature>
<comment type="similarity">
    <text evidence="1">Belongs to the metallo-dependent hydrolases superfamily. TatD-type hydrolase family.</text>
</comment>
<dbReference type="KEGG" id="maes:Ga0123461_2222"/>
<dbReference type="GO" id="GO:0046872">
    <property type="term" value="F:metal ion binding"/>
    <property type="evidence" value="ECO:0007669"/>
    <property type="project" value="UniProtKB-KW"/>
</dbReference>
<feature type="binding site" evidence="4">
    <location>
        <position position="150"/>
    </location>
    <ligand>
        <name>a divalent metal cation</name>
        <dbReference type="ChEBI" id="CHEBI:60240"/>
        <label>2</label>
    </ligand>
</feature>
<evidence type="ECO:0000256" key="4">
    <source>
        <dbReference type="PIRSR" id="PIRSR005902-1"/>
    </source>
</evidence>
<dbReference type="EMBL" id="CP018799">
    <property type="protein sequence ID" value="ATX80627.1"/>
    <property type="molecule type" value="Genomic_DNA"/>
</dbReference>
<dbReference type="Pfam" id="PF01026">
    <property type="entry name" value="TatD_DNase"/>
    <property type="match status" value="1"/>
</dbReference>
<dbReference type="Gene3D" id="3.20.20.140">
    <property type="entry name" value="Metal-dependent hydrolases"/>
    <property type="match status" value="1"/>
</dbReference>
<keyword evidence="2 4" id="KW-0479">Metal-binding</keyword>